<dbReference type="Pfam" id="PF12436">
    <property type="entry name" value="USP7_ICP0_bdg"/>
    <property type="match status" value="1"/>
</dbReference>
<dbReference type="GO" id="GO:0008234">
    <property type="term" value="F:cysteine-type peptidase activity"/>
    <property type="evidence" value="ECO:0007669"/>
    <property type="project" value="UniProtKB-KW"/>
</dbReference>
<evidence type="ECO:0000256" key="5">
    <source>
        <dbReference type="ARBA" id="ARBA00022670"/>
    </source>
</evidence>
<keyword evidence="14" id="KW-1185">Reference proteome</keyword>
<feature type="domain" description="Protein kinase" evidence="11">
    <location>
        <begin position="386"/>
        <end position="642"/>
    </location>
</feature>
<dbReference type="InterPro" id="IPR013083">
    <property type="entry name" value="Znf_RING/FYVE/PHD"/>
</dbReference>
<evidence type="ECO:0000259" key="11">
    <source>
        <dbReference type="PROSITE" id="PS50011"/>
    </source>
</evidence>
<dbReference type="GeneID" id="123189967"/>
<evidence type="ECO:0000256" key="7">
    <source>
        <dbReference type="ARBA" id="ARBA00022786"/>
    </source>
</evidence>
<dbReference type="AlphaFoldDB" id="A0A3B6B3W4"/>
<name>A0A3B6B3W4_WHEAT</name>
<dbReference type="Pfam" id="PF07714">
    <property type="entry name" value="PK_Tyr_Ser-Thr"/>
    <property type="match status" value="1"/>
</dbReference>
<dbReference type="GO" id="GO:0101005">
    <property type="term" value="F:deubiquitinase activity"/>
    <property type="evidence" value="ECO:0007669"/>
    <property type="project" value="UniProtKB-ARBA"/>
</dbReference>
<evidence type="ECO:0000313" key="14">
    <source>
        <dbReference type="Proteomes" id="UP000019116"/>
    </source>
</evidence>
<dbReference type="Gramene" id="TraesCS2A03G0944500.1">
    <property type="protein sequence ID" value="TraesCS2A03G0944500.1.CDS"/>
    <property type="gene ID" value="TraesCS2A03G0944500"/>
</dbReference>
<feature type="domain" description="U-box" evidence="12">
    <location>
        <begin position="661"/>
        <end position="735"/>
    </location>
</feature>
<evidence type="ECO:0000313" key="13">
    <source>
        <dbReference type="EnsemblPlants" id="TraesCS2A02G391300.1"/>
    </source>
</evidence>
<dbReference type="InterPro" id="IPR051348">
    <property type="entry name" value="U-box_ubiquitin_ligases"/>
</dbReference>
<dbReference type="GO" id="GO:0016567">
    <property type="term" value="P:protein ubiquitination"/>
    <property type="evidence" value="ECO:0007669"/>
    <property type="project" value="UniProtKB-UniPathway"/>
</dbReference>
<keyword evidence="9" id="KW-0788">Thiol protease</keyword>
<dbReference type="STRING" id="4565.A0A3B6B3W4"/>
<dbReference type="EnsemblPlants" id="TraesCS2A02G391300.1">
    <property type="protein sequence ID" value="TraesCS2A02G391300.1"/>
    <property type="gene ID" value="TraesCS2A02G391300"/>
</dbReference>
<evidence type="ECO:0000259" key="12">
    <source>
        <dbReference type="PROSITE" id="PS51698"/>
    </source>
</evidence>
<keyword evidence="10" id="KW-0175">Coiled coil</keyword>
<dbReference type="PaxDb" id="4565-Traes_2AL_0CDCD0776.2"/>
<evidence type="ECO:0000256" key="9">
    <source>
        <dbReference type="ARBA" id="ARBA00022807"/>
    </source>
</evidence>
<dbReference type="PROSITE" id="PS51698">
    <property type="entry name" value="U_BOX"/>
    <property type="match status" value="1"/>
</dbReference>
<sequence length="737" mass="82829">MAGVGIKGWWAIKGVGERKKIAGSTQEKTANTPLNLHGDCIRRRCCLAQLRGGAVRGERSSASPSRRSVAAMPPRAISIKVAREEDLSSHIGNDGFYFDLVDFDRVRAFQIPDNTTMSRLKEEIAVEFSIPSQFQRLWLFCKRQNGTWRPVRPFSTEENNLSMTSLHKLLSRTFLFLNPDCVKLFLEVLNDSSPQNLSNDDGLVFLKLYDPEQTQIRYIGMLFVKASSRPSDILPKLRSLAGFCADEEMELYEEIKFEPSAMCEAIDANITFSESQIGHGDIICYQKSSKSLSHHAYPSVEIFFKRIHDLKAVVPGEQRKILALEEEVARLKHQSDLQTEKANMECQRFKRERDNAVRQLNELQDQNPQIFLEFPITNLLQATENFSDLCKVGDTEYGRVYKGIIHDTTVAIKLCRSDILFQQEVSILRQGRHPSIVNCIGKCSEVSALVYEWLPNGNLQDHIVCANGSTPLSWQIRTQIIGEICSALLFLHSCEPHALVHGDLRPCNIFANANFRSKICNFGMLTLFLQPGNHQPALTARLPYLDPEFLTTGELTPLSDVYSLGVIILCLLTGLPPLTIAKKVSEALENNSLHTLIDKSAGNWPYVQAKQLAVIGLSCVEMTREKRPDLLTKVWPVVEPLIRKPPAAPWPYVQSAVTGSSAPGHLICPIRMDIMKDPQVASDGFTYEAEAIRRWFDGGNNRSPMTNLPLANRDLVPNRAVLSSIQEYHEQQRQPGS</sequence>
<comment type="catalytic activity">
    <reaction evidence="1">
        <text>S-ubiquitinyl-[E2 ubiquitin-conjugating enzyme]-L-cysteine + [acceptor protein]-L-lysine = [E2 ubiquitin-conjugating enzyme]-L-cysteine + N(6)-ubiquitinyl-[acceptor protein]-L-lysine.</text>
        <dbReference type="EC" id="2.3.2.27"/>
    </reaction>
</comment>
<evidence type="ECO:0000256" key="8">
    <source>
        <dbReference type="ARBA" id="ARBA00022801"/>
    </source>
</evidence>
<evidence type="ECO:0000256" key="4">
    <source>
        <dbReference type="ARBA" id="ARBA00012483"/>
    </source>
</evidence>
<reference evidence="13" key="2">
    <citation type="submission" date="2018-10" db="UniProtKB">
        <authorList>
            <consortium name="EnsemblPlants"/>
        </authorList>
    </citation>
    <scope>IDENTIFICATION</scope>
</reference>
<dbReference type="InterPro" id="IPR003613">
    <property type="entry name" value="Ubox_domain"/>
</dbReference>
<dbReference type="Pfam" id="PF04564">
    <property type="entry name" value="U-box"/>
    <property type="match status" value="1"/>
</dbReference>
<dbReference type="FunFam" id="3.10.20.90:FF:000050">
    <property type="entry name" value="Ubiquitin carboxyl-terminal hydrolase 13"/>
    <property type="match status" value="1"/>
</dbReference>
<comment type="similarity">
    <text evidence="3">Belongs to the peptidase C19 family.</text>
</comment>
<evidence type="ECO:0000256" key="2">
    <source>
        <dbReference type="ARBA" id="ARBA00004906"/>
    </source>
</evidence>
<dbReference type="Proteomes" id="UP000019116">
    <property type="component" value="Chromosome 2A"/>
</dbReference>
<dbReference type="InterPro" id="IPR000719">
    <property type="entry name" value="Prot_kinase_dom"/>
</dbReference>
<dbReference type="CDD" id="cd16655">
    <property type="entry name" value="RING-Ubox_WDSUB1-like"/>
    <property type="match status" value="1"/>
</dbReference>
<proteinExistence type="inferred from homology"/>
<dbReference type="GO" id="GO:0061630">
    <property type="term" value="F:ubiquitin protein ligase activity"/>
    <property type="evidence" value="ECO:0007669"/>
    <property type="project" value="UniProtKB-EC"/>
</dbReference>
<dbReference type="UniPathway" id="UPA00143"/>
<keyword evidence="6" id="KW-0808">Transferase</keyword>
<dbReference type="SUPFAM" id="SSF57850">
    <property type="entry name" value="RING/U-box"/>
    <property type="match status" value="1"/>
</dbReference>
<organism evidence="13">
    <name type="scientific">Triticum aestivum</name>
    <name type="common">Wheat</name>
    <dbReference type="NCBI Taxonomy" id="4565"/>
    <lineage>
        <taxon>Eukaryota</taxon>
        <taxon>Viridiplantae</taxon>
        <taxon>Streptophyta</taxon>
        <taxon>Embryophyta</taxon>
        <taxon>Tracheophyta</taxon>
        <taxon>Spermatophyta</taxon>
        <taxon>Magnoliopsida</taxon>
        <taxon>Liliopsida</taxon>
        <taxon>Poales</taxon>
        <taxon>Poaceae</taxon>
        <taxon>BOP clade</taxon>
        <taxon>Pooideae</taxon>
        <taxon>Triticodae</taxon>
        <taxon>Triticeae</taxon>
        <taxon>Triticinae</taxon>
        <taxon>Triticum</taxon>
    </lineage>
</organism>
<protein>
    <recommendedName>
        <fullName evidence="4">RING-type E3 ubiquitin transferase</fullName>
        <ecNumber evidence="4">2.3.2.27</ecNumber>
    </recommendedName>
</protein>
<dbReference type="EC" id="2.3.2.27" evidence="4"/>
<dbReference type="SMR" id="A0A3B6B3W4"/>
<dbReference type="OrthoDB" id="587152at2759"/>
<keyword evidence="5" id="KW-0645">Protease</keyword>
<dbReference type="GO" id="GO:0005634">
    <property type="term" value="C:nucleus"/>
    <property type="evidence" value="ECO:0007669"/>
    <property type="project" value="UniProtKB-ARBA"/>
</dbReference>
<evidence type="ECO:0000256" key="10">
    <source>
        <dbReference type="SAM" id="Coils"/>
    </source>
</evidence>
<feature type="coiled-coil region" evidence="10">
    <location>
        <begin position="314"/>
        <end position="366"/>
    </location>
</feature>
<dbReference type="Gene3D" id="1.10.510.10">
    <property type="entry name" value="Transferase(Phosphotransferase) domain 1"/>
    <property type="match status" value="1"/>
</dbReference>
<dbReference type="GO" id="GO:0004672">
    <property type="term" value="F:protein kinase activity"/>
    <property type="evidence" value="ECO:0007669"/>
    <property type="project" value="InterPro"/>
</dbReference>
<dbReference type="Gene3D" id="3.10.20.90">
    <property type="entry name" value="Phosphatidylinositol 3-kinase Catalytic Subunit, Chain A, domain 1"/>
    <property type="match status" value="1"/>
</dbReference>
<dbReference type="SUPFAM" id="SSF56112">
    <property type="entry name" value="Protein kinase-like (PK-like)"/>
    <property type="match status" value="1"/>
</dbReference>
<keyword evidence="8" id="KW-0378">Hydrolase</keyword>
<dbReference type="GO" id="GO:0006508">
    <property type="term" value="P:proteolysis"/>
    <property type="evidence" value="ECO:0007669"/>
    <property type="project" value="UniProtKB-KW"/>
</dbReference>
<keyword evidence="7" id="KW-0833">Ubl conjugation pathway</keyword>
<dbReference type="Gramene" id="TraesCS2A02G391300.1">
    <property type="protein sequence ID" value="TraesCS2A02G391300.1"/>
    <property type="gene ID" value="TraesCS2A02G391300"/>
</dbReference>
<accession>A0A3B6B3W4</accession>
<gene>
    <name evidence="13" type="primary">LOC123189967</name>
</gene>
<dbReference type="InterPro" id="IPR001245">
    <property type="entry name" value="Ser-Thr/Tyr_kinase_cat_dom"/>
</dbReference>
<dbReference type="PROSITE" id="PS50011">
    <property type="entry name" value="PROTEIN_KINASE_DOM"/>
    <property type="match status" value="1"/>
</dbReference>
<dbReference type="InterPro" id="IPR011009">
    <property type="entry name" value="Kinase-like_dom_sf"/>
</dbReference>
<reference evidence="13" key="1">
    <citation type="submission" date="2018-08" db="EMBL/GenBank/DDBJ databases">
        <authorList>
            <person name="Rossello M."/>
        </authorList>
    </citation>
    <scope>NUCLEOTIDE SEQUENCE [LARGE SCALE GENOMIC DNA]</scope>
    <source>
        <strain evidence="13">cv. Chinese Spring</strain>
    </source>
</reference>
<dbReference type="GO" id="GO:0005524">
    <property type="term" value="F:ATP binding"/>
    <property type="evidence" value="ECO:0007669"/>
    <property type="project" value="InterPro"/>
</dbReference>
<evidence type="ECO:0000256" key="1">
    <source>
        <dbReference type="ARBA" id="ARBA00000900"/>
    </source>
</evidence>
<dbReference type="Gene3D" id="3.30.40.10">
    <property type="entry name" value="Zinc/RING finger domain, C3HC4 (zinc finger)"/>
    <property type="match status" value="1"/>
</dbReference>
<dbReference type="PANTHER" id="PTHR45647">
    <property type="entry name" value="OS02G0152300 PROTEIN"/>
    <property type="match status" value="1"/>
</dbReference>
<comment type="pathway">
    <text evidence="2">Protein modification; protein ubiquitination.</text>
</comment>
<evidence type="ECO:0000256" key="6">
    <source>
        <dbReference type="ARBA" id="ARBA00022679"/>
    </source>
</evidence>
<dbReference type="InterPro" id="IPR024729">
    <property type="entry name" value="USP7_ICP0-binding_dom"/>
</dbReference>
<dbReference type="PANTHER" id="PTHR45647:SF50">
    <property type="entry name" value="U-BOX DOMAIN-CONTAINING PROTEIN 57"/>
    <property type="match status" value="1"/>
</dbReference>
<dbReference type="Gene3D" id="3.30.200.20">
    <property type="entry name" value="Phosphorylase Kinase, domain 1"/>
    <property type="match status" value="1"/>
</dbReference>
<dbReference type="RefSeq" id="XP_044458441.1">
    <property type="nucleotide sequence ID" value="XM_044602506.1"/>
</dbReference>
<dbReference type="SMART" id="SM00504">
    <property type="entry name" value="Ubox"/>
    <property type="match status" value="1"/>
</dbReference>
<evidence type="ECO:0000256" key="3">
    <source>
        <dbReference type="ARBA" id="ARBA00009085"/>
    </source>
</evidence>